<feature type="coiled-coil region" evidence="1">
    <location>
        <begin position="54"/>
        <end position="88"/>
    </location>
</feature>
<protein>
    <recommendedName>
        <fullName evidence="5">DUF4446 domain-containing protein</fullName>
    </recommendedName>
</protein>
<gene>
    <name evidence="3" type="ORF">PAT3040_01118</name>
</gene>
<organism evidence="3 4">
    <name type="scientific">Paenibacillus agaridevorans</name>
    <dbReference type="NCBI Taxonomy" id="171404"/>
    <lineage>
        <taxon>Bacteria</taxon>
        <taxon>Bacillati</taxon>
        <taxon>Bacillota</taxon>
        <taxon>Bacilli</taxon>
        <taxon>Bacillales</taxon>
        <taxon>Paenibacillaceae</taxon>
        <taxon>Paenibacillus</taxon>
    </lineage>
</organism>
<keyword evidence="1" id="KW-0175">Coiled coil</keyword>
<evidence type="ECO:0000256" key="2">
    <source>
        <dbReference type="SAM" id="Phobius"/>
    </source>
</evidence>
<dbReference type="EMBL" id="BDQX01000052">
    <property type="protein sequence ID" value="GBG06588.1"/>
    <property type="molecule type" value="Genomic_DNA"/>
</dbReference>
<evidence type="ECO:0000313" key="4">
    <source>
        <dbReference type="Proteomes" id="UP000245202"/>
    </source>
</evidence>
<keyword evidence="2" id="KW-0812">Transmembrane</keyword>
<name>A0A2R5ENL9_9BACL</name>
<accession>A0A2R5ENL9</accession>
<sequence length="164" mass="18295">MGESMDEQLMYLMGGIGAVILLLVIILIVWIAIIGSRLKKLRKQYVAVMGNTGISNLEDVILELKQKLNEQEQQEEKLKKRVDAVESELPLVKGKIGIIRYNAFSEGGSDLSFSLAIVNEEKDGVVFSGLHGRDNTYMYAKPLQKGESNYPLTPEEKQVILLAK</sequence>
<proteinExistence type="predicted"/>
<evidence type="ECO:0000313" key="3">
    <source>
        <dbReference type="EMBL" id="GBG06588.1"/>
    </source>
</evidence>
<reference evidence="3 4" key="1">
    <citation type="submission" date="2017-08" db="EMBL/GenBank/DDBJ databases">
        <title>Substantial Increase in Enzyme Production by Combined Drug-Resistance Mutations in Paenibacillus agaridevorans.</title>
        <authorList>
            <person name="Tanaka Y."/>
            <person name="Funane K."/>
            <person name="Hosaka T."/>
            <person name="Shiwa Y."/>
            <person name="Fujita N."/>
            <person name="Miyazaki T."/>
            <person name="Yoshikawa H."/>
            <person name="Murakami K."/>
            <person name="Kasahara K."/>
            <person name="Inaoka T."/>
            <person name="Hiraga Y."/>
            <person name="Ochi K."/>
        </authorList>
    </citation>
    <scope>NUCLEOTIDE SEQUENCE [LARGE SCALE GENOMIC DNA]</scope>
    <source>
        <strain evidence="3 4">T-3040</strain>
    </source>
</reference>
<keyword evidence="4" id="KW-1185">Reference proteome</keyword>
<evidence type="ECO:0008006" key="5">
    <source>
        <dbReference type="Google" id="ProtNLM"/>
    </source>
</evidence>
<comment type="caution">
    <text evidence="3">The sequence shown here is derived from an EMBL/GenBank/DDBJ whole genome shotgun (WGS) entry which is preliminary data.</text>
</comment>
<keyword evidence="2" id="KW-1133">Transmembrane helix</keyword>
<dbReference type="Pfam" id="PF14584">
    <property type="entry name" value="DUF4446"/>
    <property type="match status" value="1"/>
</dbReference>
<dbReference type="Proteomes" id="UP000245202">
    <property type="component" value="Unassembled WGS sequence"/>
</dbReference>
<evidence type="ECO:0000256" key="1">
    <source>
        <dbReference type="SAM" id="Coils"/>
    </source>
</evidence>
<keyword evidence="2" id="KW-0472">Membrane</keyword>
<dbReference type="AlphaFoldDB" id="A0A2R5ENL9"/>
<feature type="transmembrane region" description="Helical" evidence="2">
    <location>
        <begin position="12"/>
        <end position="34"/>
    </location>
</feature>
<dbReference type="InterPro" id="IPR027981">
    <property type="entry name" value="DUF4446"/>
</dbReference>